<proteinExistence type="predicted"/>
<protein>
    <submittedName>
        <fullName evidence="2">Uncharacterized protein</fullName>
    </submittedName>
</protein>
<feature type="region of interest" description="Disordered" evidence="1">
    <location>
        <begin position="22"/>
        <end position="42"/>
    </location>
</feature>
<reference evidence="2 3" key="1">
    <citation type="submission" date="2020-08" db="EMBL/GenBank/DDBJ databases">
        <authorList>
            <person name="Koutsovoulos G."/>
            <person name="Danchin GJ E."/>
        </authorList>
    </citation>
    <scope>NUCLEOTIDE SEQUENCE [LARGE SCALE GENOMIC DNA]</scope>
</reference>
<name>A0A6V7Y944_MELEN</name>
<evidence type="ECO:0000313" key="3">
    <source>
        <dbReference type="Proteomes" id="UP000580250"/>
    </source>
</evidence>
<evidence type="ECO:0000256" key="1">
    <source>
        <dbReference type="SAM" id="MobiDB-lite"/>
    </source>
</evidence>
<accession>A0A6V7Y944</accession>
<feature type="compositionally biased region" description="Low complexity" evidence="1">
    <location>
        <begin position="27"/>
        <end position="38"/>
    </location>
</feature>
<gene>
    <name evidence="2" type="ORF">MENT_LOCUS62036</name>
</gene>
<comment type="caution">
    <text evidence="2">The sequence shown here is derived from an EMBL/GenBank/DDBJ whole genome shotgun (WGS) entry which is preliminary data.</text>
</comment>
<organism evidence="2 3">
    <name type="scientific">Meloidogyne enterolobii</name>
    <name type="common">Root-knot nematode worm</name>
    <name type="synonym">Meloidogyne mayaguensis</name>
    <dbReference type="NCBI Taxonomy" id="390850"/>
    <lineage>
        <taxon>Eukaryota</taxon>
        <taxon>Metazoa</taxon>
        <taxon>Ecdysozoa</taxon>
        <taxon>Nematoda</taxon>
        <taxon>Chromadorea</taxon>
        <taxon>Rhabditida</taxon>
        <taxon>Tylenchina</taxon>
        <taxon>Tylenchomorpha</taxon>
        <taxon>Tylenchoidea</taxon>
        <taxon>Meloidogynidae</taxon>
        <taxon>Meloidogyninae</taxon>
        <taxon>Meloidogyne</taxon>
    </lineage>
</organism>
<sequence length="62" mass="7068">MLTDYKKIELLEIIDKGKKKQKECQLSDSSNASSSTTSQVNIPIKNVETEEIENIKKENKIN</sequence>
<evidence type="ECO:0000313" key="2">
    <source>
        <dbReference type="EMBL" id="CAD2208041.1"/>
    </source>
</evidence>
<dbReference type="Proteomes" id="UP000580250">
    <property type="component" value="Unassembled WGS sequence"/>
</dbReference>
<dbReference type="EMBL" id="CAJEWN010003579">
    <property type="protein sequence ID" value="CAD2208041.1"/>
    <property type="molecule type" value="Genomic_DNA"/>
</dbReference>
<dbReference type="AlphaFoldDB" id="A0A6V7Y944"/>